<dbReference type="InterPro" id="IPR055170">
    <property type="entry name" value="GFO_IDH_MocA-like_dom"/>
</dbReference>
<dbReference type="PANTHER" id="PTHR42840:SF3">
    <property type="entry name" value="BINDING ROSSMANN FOLD OXIDOREDUCTASE, PUTATIVE (AFU_ORTHOLOGUE AFUA_2G10240)-RELATED"/>
    <property type="match status" value="1"/>
</dbReference>
<proteinExistence type="inferred from homology"/>
<dbReference type="InterPro" id="IPR030827">
    <property type="entry name" value="Myo_inos_IolG"/>
</dbReference>
<evidence type="ECO:0000256" key="2">
    <source>
        <dbReference type="ARBA" id="ARBA00023002"/>
    </source>
</evidence>
<dbReference type="Pfam" id="PF22725">
    <property type="entry name" value="GFO_IDH_MocA_C3"/>
    <property type="match status" value="1"/>
</dbReference>
<dbReference type="AlphaFoldDB" id="A0A7Z2VQ99"/>
<dbReference type="GO" id="GO:0050112">
    <property type="term" value="F:inositol 2-dehydrogenase (NAD+) activity"/>
    <property type="evidence" value="ECO:0007669"/>
    <property type="project" value="UniProtKB-EC"/>
</dbReference>
<feature type="domain" description="GFO/IDH/MocA-like oxidoreductase" evidence="4">
    <location>
        <begin position="131"/>
        <end position="251"/>
    </location>
</feature>
<evidence type="ECO:0000259" key="3">
    <source>
        <dbReference type="Pfam" id="PF01408"/>
    </source>
</evidence>
<dbReference type="KEGG" id="cheb:HH215_31535"/>
<keyword evidence="2 5" id="KW-0560">Oxidoreductase</keyword>
<dbReference type="InterPro" id="IPR000683">
    <property type="entry name" value="Gfo/Idh/MocA-like_OxRdtase_N"/>
</dbReference>
<evidence type="ECO:0000259" key="4">
    <source>
        <dbReference type="Pfam" id="PF22725"/>
    </source>
</evidence>
<gene>
    <name evidence="5" type="primary">iolG</name>
    <name evidence="5" type="ORF">HH215_31535</name>
</gene>
<organism evidence="5 6">
    <name type="scientific">Cohnella herbarum</name>
    <dbReference type="NCBI Taxonomy" id="2728023"/>
    <lineage>
        <taxon>Bacteria</taxon>
        <taxon>Bacillati</taxon>
        <taxon>Bacillota</taxon>
        <taxon>Bacilli</taxon>
        <taxon>Bacillales</taxon>
        <taxon>Paenibacillaceae</taxon>
        <taxon>Cohnella</taxon>
    </lineage>
</organism>
<dbReference type="GO" id="GO:0000166">
    <property type="term" value="F:nucleotide binding"/>
    <property type="evidence" value="ECO:0007669"/>
    <property type="project" value="InterPro"/>
</dbReference>
<evidence type="ECO:0000313" key="5">
    <source>
        <dbReference type="EMBL" id="QJD87264.1"/>
    </source>
</evidence>
<sequence>MKTLNIGIIGAGRIGMQHADNLLRHSQVKLKAVSDIQPEAIREWSKSVNISTITTDSGQLLQDPQIDAIFICSSTDTHVDFIIEAAKAGKHIFCEKPISFDLRKTEQALEIVKRSGIKMQVGFNRRFDHNFMKVRRLIEEGAIGKPHIVKLISRDPSPPSYDYIKVSGGLLFDMAIHDFDMARFLSGSEVEEVFVKGAVLVDPKIGELGDIDTAVTTLKFKDGTLGIIENSRLAAYGYDQRVEVFGSAGTANTYNDTESTAEWSTAKGVFREKPKHFFLERYQQSYVREVDTFIDCVLNDKPVPVDGYDAYMAEVIAAAAKKSLIDNAPVLIEDIRKLLPSV</sequence>
<keyword evidence="6" id="KW-1185">Reference proteome</keyword>
<dbReference type="Gene3D" id="3.30.360.10">
    <property type="entry name" value="Dihydrodipicolinate Reductase, domain 2"/>
    <property type="match status" value="1"/>
</dbReference>
<dbReference type="SUPFAM" id="SSF51735">
    <property type="entry name" value="NAD(P)-binding Rossmann-fold domains"/>
    <property type="match status" value="1"/>
</dbReference>
<dbReference type="PANTHER" id="PTHR42840">
    <property type="entry name" value="NAD(P)-BINDING ROSSMANN-FOLD SUPERFAMILY PROTEIN-RELATED"/>
    <property type="match status" value="1"/>
</dbReference>
<dbReference type="Proteomes" id="UP000502248">
    <property type="component" value="Chromosome"/>
</dbReference>
<reference evidence="5 6" key="1">
    <citation type="submission" date="2020-04" db="EMBL/GenBank/DDBJ databases">
        <title>Genome sequencing of novel species.</title>
        <authorList>
            <person name="Heo J."/>
            <person name="Kim S.-J."/>
            <person name="Kim J.-S."/>
            <person name="Hong S.-B."/>
            <person name="Kwon S.-W."/>
        </authorList>
    </citation>
    <scope>NUCLEOTIDE SEQUENCE [LARGE SCALE GENOMIC DNA]</scope>
    <source>
        <strain evidence="5 6">MFER-1</strain>
    </source>
</reference>
<dbReference type="InterPro" id="IPR036291">
    <property type="entry name" value="NAD(P)-bd_dom_sf"/>
</dbReference>
<protein>
    <submittedName>
        <fullName evidence="5">Inositol 2-dehydrogenase</fullName>
        <ecNumber evidence="5">1.1.1.18</ecNumber>
    </submittedName>
</protein>
<feature type="domain" description="Gfo/Idh/MocA-like oxidoreductase N-terminal" evidence="3">
    <location>
        <begin position="4"/>
        <end position="123"/>
    </location>
</feature>
<dbReference type="EC" id="1.1.1.18" evidence="5"/>
<accession>A0A7Z2VQ99</accession>
<evidence type="ECO:0000256" key="1">
    <source>
        <dbReference type="ARBA" id="ARBA00010928"/>
    </source>
</evidence>
<dbReference type="EMBL" id="CP051680">
    <property type="protein sequence ID" value="QJD87264.1"/>
    <property type="molecule type" value="Genomic_DNA"/>
</dbReference>
<evidence type="ECO:0000313" key="6">
    <source>
        <dbReference type="Proteomes" id="UP000502248"/>
    </source>
</evidence>
<name>A0A7Z2VQ99_9BACL</name>
<dbReference type="FunFam" id="3.30.360.10:FF:000023">
    <property type="entry name" value="Inositol 2-dehydrogenase"/>
    <property type="match status" value="1"/>
</dbReference>
<dbReference type="NCBIfam" id="TIGR04380">
    <property type="entry name" value="myo_inos_iolG"/>
    <property type="match status" value="1"/>
</dbReference>
<dbReference type="Gene3D" id="3.40.50.720">
    <property type="entry name" value="NAD(P)-binding Rossmann-like Domain"/>
    <property type="match status" value="1"/>
</dbReference>
<comment type="similarity">
    <text evidence="1">Belongs to the Gfo/Idh/MocA family.</text>
</comment>
<dbReference type="RefSeq" id="WP_169283509.1">
    <property type="nucleotide sequence ID" value="NZ_CP051680.1"/>
</dbReference>
<dbReference type="Pfam" id="PF01408">
    <property type="entry name" value="GFO_IDH_MocA"/>
    <property type="match status" value="1"/>
</dbReference>
<dbReference type="SUPFAM" id="SSF55347">
    <property type="entry name" value="Glyceraldehyde-3-phosphate dehydrogenase-like, C-terminal domain"/>
    <property type="match status" value="1"/>
</dbReference>